<protein>
    <submittedName>
        <fullName evidence="1">Uncharacterized protein</fullName>
    </submittedName>
</protein>
<evidence type="ECO:0000313" key="1">
    <source>
        <dbReference type="EMBL" id="ENN79752.1"/>
    </source>
</evidence>
<accession>N6UM12</accession>
<gene>
    <name evidence="1" type="ORF">YQE_03808</name>
</gene>
<organism evidence="1">
    <name type="scientific">Dendroctonus ponderosae</name>
    <name type="common">Mountain pine beetle</name>
    <dbReference type="NCBI Taxonomy" id="77166"/>
    <lineage>
        <taxon>Eukaryota</taxon>
        <taxon>Metazoa</taxon>
        <taxon>Ecdysozoa</taxon>
        <taxon>Arthropoda</taxon>
        <taxon>Hexapoda</taxon>
        <taxon>Insecta</taxon>
        <taxon>Pterygota</taxon>
        <taxon>Neoptera</taxon>
        <taxon>Endopterygota</taxon>
        <taxon>Coleoptera</taxon>
        <taxon>Polyphaga</taxon>
        <taxon>Cucujiformia</taxon>
        <taxon>Curculionidae</taxon>
        <taxon>Scolytinae</taxon>
        <taxon>Dendroctonus</taxon>
    </lineage>
</organism>
<dbReference type="EMBL" id="KB740648">
    <property type="protein sequence ID" value="ENN79752.1"/>
    <property type="molecule type" value="Genomic_DNA"/>
</dbReference>
<dbReference type="HOGENOM" id="CLU_2485617_0_0_1"/>
<sequence length="87" mass="9608">MDSDPNVQDYESRAKRLKLEFEDPDIGGLCDNLGFPRFSHAATASIDSGEGQAEEYLGGEEGLYWVNSSAGTSRKTQNARIPALWRN</sequence>
<name>N6UM12_DENPD</name>
<dbReference type="AlphaFoldDB" id="N6UM12"/>
<proteinExistence type="predicted"/>
<dbReference type="OrthoDB" id="424302at2759"/>
<reference evidence="1" key="1">
    <citation type="journal article" date="2013" name="Genome Biol.">
        <title>Draft genome of the mountain pine beetle, Dendroctonus ponderosae Hopkins, a major forest pest.</title>
        <authorList>
            <person name="Keeling C.I."/>
            <person name="Yuen M.M."/>
            <person name="Liao N.Y."/>
            <person name="Docking T.R."/>
            <person name="Chan S.K."/>
            <person name="Taylor G.A."/>
            <person name="Palmquist D.L."/>
            <person name="Jackman S.D."/>
            <person name="Nguyen A."/>
            <person name="Li M."/>
            <person name="Henderson H."/>
            <person name="Janes J.K."/>
            <person name="Zhao Y."/>
            <person name="Pandoh P."/>
            <person name="Moore R."/>
            <person name="Sperling F.A."/>
            <person name="Huber D.P."/>
            <person name="Birol I."/>
            <person name="Jones S.J."/>
            <person name="Bohlmann J."/>
        </authorList>
    </citation>
    <scope>NUCLEOTIDE SEQUENCE</scope>
</reference>
<feature type="non-terminal residue" evidence="1">
    <location>
        <position position="1"/>
    </location>
</feature>